<name>A0A2S4JVS0_9SPIO</name>
<feature type="signal peptide" evidence="1">
    <location>
        <begin position="1"/>
        <end position="25"/>
    </location>
</feature>
<keyword evidence="1" id="KW-0732">Signal</keyword>
<organism evidence="3 4">
    <name type="scientific">Alkalispirochaeta sphaeroplastigenens</name>
    <dbReference type="NCBI Taxonomy" id="1187066"/>
    <lineage>
        <taxon>Bacteria</taxon>
        <taxon>Pseudomonadati</taxon>
        <taxon>Spirochaetota</taxon>
        <taxon>Spirochaetia</taxon>
        <taxon>Spirochaetales</taxon>
        <taxon>Spirochaetaceae</taxon>
        <taxon>Alkalispirochaeta</taxon>
    </lineage>
</organism>
<gene>
    <name evidence="3" type="ORF">AU468_05030</name>
</gene>
<sequence>MVTGKNTVALLAVLLALAVVGGVSAQTEQPAPASEVSGAEVEQFAQALQGIQSAQEEVQQDMERIVGGSSLGEERFGEIHDAVNTTGDVPGDASEGEVESYSAIVQELSAIQQDLQMQMASIVEDQGLDVERFNAIVMAIQQDEQLWERVQASMN</sequence>
<evidence type="ECO:0000313" key="4">
    <source>
        <dbReference type="Proteomes" id="UP000237350"/>
    </source>
</evidence>
<protein>
    <recommendedName>
        <fullName evidence="2">DUF4168 domain-containing protein</fullName>
    </recommendedName>
</protein>
<evidence type="ECO:0000259" key="2">
    <source>
        <dbReference type="Pfam" id="PF13767"/>
    </source>
</evidence>
<feature type="domain" description="DUF4168" evidence="2">
    <location>
        <begin position="39"/>
        <end position="150"/>
    </location>
</feature>
<evidence type="ECO:0000313" key="3">
    <source>
        <dbReference type="EMBL" id="POR03611.1"/>
    </source>
</evidence>
<dbReference type="Pfam" id="PF13767">
    <property type="entry name" value="DUF4168"/>
    <property type="match status" value="1"/>
</dbReference>
<comment type="caution">
    <text evidence="3">The sequence shown here is derived from an EMBL/GenBank/DDBJ whole genome shotgun (WGS) entry which is preliminary data.</text>
</comment>
<keyword evidence="4" id="KW-1185">Reference proteome</keyword>
<proteinExistence type="predicted"/>
<accession>A0A2S4JVS0</accession>
<evidence type="ECO:0000256" key="1">
    <source>
        <dbReference type="SAM" id="SignalP"/>
    </source>
</evidence>
<reference evidence="4" key="1">
    <citation type="submission" date="2015-12" db="EMBL/GenBank/DDBJ databases">
        <authorList>
            <person name="Lodha T.D."/>
            <person name="Chintalapati S."/>
            <person name="Chintalapati V.R."/>
            <person name="Sravanthi T."/>
        </authorList>
    </citation>
    <scope>NUCLEOTIDE SEQUENCE [LARGE SCALE GENOMIC DNA]</scope>
    <source>
        <strain evidence="4">JC133</strain>
    </source>
</reference>
<dbReference type="Proteomes" id="UP000237350">
    <property type="component" value="Unassembled WGS sequence"/>
</dbReference>
<dbReference type="RefSeq" id="WP_181015376.1">
    <property type="nucleotide sequence ID" value="NZ_LPWH01000052.1"/>
</dbReference>
<dbReference type="AlphaFoldDB" id="A0A2S4JVS0"/>
<feature type="chain" id="PRO_5015465523" description="DUF4168 domain-containing protein" evidence="1">
    <location>
        <begin position="26"/>
        <end position="155"/>
    </location>
</feature>
<dbReference type="EMBL" id="LPWH01000052">
    <property type="protein sequence ID" value="POR03611.1"/>
    <property type="molecule type" value="Genomic_DNA"/>
</dbReference>
<dbReference type="InterPro" id="IPR025433">
    <property type="entry name" value="DUF4168"/>
</dbReference>